<gene>
    <name evidence="1" type="ORF">M9H77_20799</name>
</gene>
<evidence type="ECO:0000313" key="2">
    <source>
        <dbReference type="Proteomes" id="UP001060085"/>
    </source>
</evidence>
<dbReference type="EMBL" id="CM044705">
    <property type="protein sequence ID" value="KAI5661476.1"/>
    <property type="molecule type" value="Genomic_DNA"/>
</dbReference>
<keyword evidence="2" id="KW-1185">Reference proteome</keyword>
<reference evidence="2" key="1">
    <citation type="journal article" date="2023" name="Nat. Plants">
        <title>Single-cell RNA sequencing provides a high-resolution roadmap for understanding the multicellular compartmentation of specialized metabolism.</title>
        <authorList>
            <person name="Sun S."/>
            <person name="Shen X."/>
            <person name="Li Y."/>
            <person name="Li Y."/>
            <person name="Wang S."/>
            <person name="Li R."/>
            <person name="Zhang H."/>
            <person name="Shen G."/>
            <person name="Guo B."/>
            <person name="Wei J."/>
            <person name="Xu J."/>
            <person name="St-Pierre B."/>
            <person name="Chen S."/>
            <person name="Sun C."/>
        </authorList>
    </citation>
    <scope>NUCLEOTIDE SEQUENCE [LARGE SCALE GENOMIC DNA]</scope>
</reference>
<evidence type="ECO:0000313" key="1">
    <source>
        <dbReference type="EMBL" id="KAI5661476.1"/>
    </source>
</evidence>
<accession>A0ACC0ALK6</accession>
<protein>
    <submittedName>
        <fullName evidence="1">Uncharacterized protein</fullName>
    </submittedName>
</protein>
<proteinExistence type="predicted"/>
<dbReference type="Proteomes" id="UP001060085">
    <property type="component" value="Linkage Group LG05"/>
</dbReference>
<name>A0ACC0ALK6_CATRO</name>
<sequence>MPLWIKRAPRNITFKSIARCFHGISNIESSPPTHNKIESLWFIKFVCTLCIRNAENLAIFGSDYFRKNLCPPIAFYVIQHINNNFCKPRLAFEFFQFTRLNLNLIHSIATFNLLLRSLCQMGLLDLANLVVEYMNADGLSLDGPLLEFLVSSVAHAGKFSIGREILISQAQLCLGKEEIINSFVHNKFLSLLVKQNRVDEAFIFFRDHLLKLRSFCLDTCSFNIVIDGLCKAGQIDRAFEVFNDMGSFGCFADITTYNSVINGLCKLGDADRALELLREIQSQGGLSPDVKTYTTIISGFFKLGRNHEALHLWDDMTHRGIRPNVYTFNVLIHGFGQSGDLGSALKIFESMSKFGCAPDVITFTNLLSGYCQIGEIDQGLKLWDEMNARKLYPNAYTFSIVINSLCKSNRLNEARDLLSQLRWRNDILPQAFIYNPVIDGFCKAGNLDGANAIVAEMEEKKCNPDKYTFTILIIGHCMKGRMHDAIDVFNKMSLVGCAPDRITVNCLVSCLLKAGMVTEAYRIKKDVLQGLQSGFSSAGGPKPFRASMDITVAV</sequence>
<comment type="caution">
    <text evidence="1">The sequence shown here is derived from an EMBL/GenBank/DDBJ whole genome shotgun (WGS) entry which is preliminary data.</text>
</comment>
<organism evidence="1 2">
    <name type="scientific">Catharanthus roseus</name>
    <name type="common">Madagascar periwinkle</name>
    <name type="synonym">Vinca rosea</name>
    <dbReference type="NCBI Taxonomy" id="4058"/>
    <lineage>
        <taxon>Eukaryota</taxon>
        <taxon>Viridiplantae</taxon>
        <taxon>Streptophyta</taxon>
        <taxon>Embryophyta</taxon>
        <taxon>Tracheophyta</taxon>
        <taxon>Spermatophyta</taxon>
        <taxon>Magnoliopsida</taxon>
        <taxon>eudicotyledons</taxon>
        <taxon>Gunneridae</taxon>
        <taxon>Pentapetalae</taxon>
        <taxon>asterids</taxon>
        <taxon>lamiids</taxon>
        <taxon>Gentianales</taxon>
        <taxon>Apocynaceae</taxon>
        <taxon>Rauvolfioideae</taxon>
        <taxon>Vinceae</taxon>
        <taxon>Catharanthinae</taxon>
        <taxon>Catharanthus</taxon>
    </lineage>
</organism>